<dbReference type="EMBL" id="JACGWM010001208">
    <property type="protein sequence ID" value="KAL0294353.1"/>
    <property type="molecule type" value="Genomic_DNA"/>
</dbReference>
<dbReference type="Pfam" id="PF01535">
    <property type="entry name" value="PPR"/>
    <property type="match status" value="3"/>
</dbReference>
<accession>A0AAW2JL72</accession>
<dbReference type="InterPro" id="IPR002885">
    <property type="entry name" value="PPR_rpt"/>
</dbReference>
<sequence length="422" mass="49057">MNERVWRVSEFRRCQTITVSSLNTLSTITKPSVPNQFIREHVTQTPHSNGSQTLLPDIISLFSDKWSYNTAETISKEILREKVSKLKDEVVGQRDDVEKVEKALDEKGVSLFRRYPDGSAVVELLTQLKPFPDLAMEVLNWRRKQLDYAAPMTVEEYSKGIAVAGRLKNVDLAMEPECTPSIITYNILISAFGRLMLVDHMEATLREIKELSLTPTIHTYKGLIAGYITAWMWEEMEKTYRIMKAGPIKPDIDIHLLMLRGYAHSGMLEKMEEIYEMVRDHVDHKETPLIRAMICAYCRSSHVARVEKVEKLLRLIPEDEYRPWHNAVDKLANFVRRAEHAGWKVCRSLYHCKMVMYAAQMRISEMERVLDEMDRVNMHLSKKTFWILYHAYERWGPQSKLEQVIGMMCKHGYKVPLDACNS</sequence>
<keyword evidence="4" id="KW-0175">Coiled coil</keyword>
<dbReference type="InterPro" id="IPR044179">
    <property type="entry name" value="PPR5-like"/>
</dbReference>
<dbReference type="InterPro" id="IPR011990">
    <property type="entry name" value="TPR-like_helical_dom_sf"/>
</dbReference>
<feature type="coiled-coil region" evidence="4">
    <location>
        <begin position="76"/>
        <end position="103"/>
    </location>
</feature>
<protein>
    <submittedName>
        <fullName evidence="5">Pentatricopeptide repeat-containing protein</fullName>
    </submittedName>
</protein>
<evidence type="ECO:0000256" key="4">
    <source>
        <dbReference type="SAM" id="Coils"/>
    </source>
</evidence>
<organism evidence="5">
    <name type="scientific">Sesamum calycinum</name>
    <dbReference type="NCBI Taxonomy" id="2727403"/>
    <lineage>
        <taxon>Eukaryota</taxon>
        <taxon>Viridiplantae</taxon>
        <taxon>Streptophyta</taxon>
        <taxon>Embryophyta</taxon>
        <taxon>Tracheophyta</taxon>
        <taxon>Spermatophyta</taxon>
        <taxon>Magnoliopsida</taxon>
        <taxon>eudicotyledons</taxon>
        <taxon>Gunneridae</taxon>
        <taxon>Pentapetalae</taxon>
        <taxon>asterids</taxon>
        <taxon>lamiids</taxon>
        <taxon>Lamiales</taxon>
        <taxon>Pedaliaceae</taxon>
        <taxon>Sesamum</taxon>
    </lineage>
</organism>
<proteinExistence type="inferred from homology"/>
<dbReference type="AlphaFoldDB" id="A0AAW2JL72"/>
<name>A0AAW2JL72_9LAMI</name>
<evidence type="ECO:0000313" key="5">
    <source>
        <dbReference type="EMBL" id="KAL0294353.1"/>
    </source>
</evidence>
<dbReference type="Gene3D" id="1.25.40.10">
    <property type="entry name" value="Tetratricopeptide repeat domain"/>
    <property type="match status" value="1"/>
</dbReference>
<comment type="caution">
    <text evidence="5">The sequence shown here is derived from an EMBL/GenBank/DDBJ whole genome shotgun (WGS) entry which is preliminary data.</text>
</comment>
<dbReference type="PANTHER" id="PTHR47874">
    <property type="entry name" value="EXPRESSED PROTEIN"/>
    <property type="match status" value="1"/>
</dbReference>
<gene>
    <name evidence="5" type="ORF">Scaly_3123300</name>
</gene>
<evidence type="ECO:0000256" key="2">
    <source>
        <dbReference type="ARBA" id="ARBA00022737"/>
    </source>
</evidence>
<reference evidence="5" key="1">
    <citation type="submission" date="2020-06" db="EMBL/GenBank/DDBJ databases">
        <authorList>
            <person name="Li T."/>
            <person name="Hu X."/>
            <person name="Zhang T."/>
            <person name="Song X."/>
            <person name="Zhang H."/>
            <person name="Dai N."/>
            <person name="Sheng W."/>
            <person name="Hou X."/>
            <person name="Wei L."/>
        </authorList>
    </citation>
    <scope>NUCLEOTIDE SEQUENCE</scope>
    <source>
        <strain evidence="5">KEN8</strain>
        <tissue evidence="5">Leaf</tissue>
    </source>
</reference>
<evidence type="ECO:0000256" key="1">
    <source>
        <dbReference type="ARBA" id="ARBA00007626"/>
    </source>
</evidence>
<feature type="repeat" description="PPR" evidence="3">
    <location>
        <begin position="181"/>
        <end position="215"/>
    </location>
</feature>
<evidence type="ECO:0000256" key="3">
    <source>
        <dbReference type="PROSITE-ProRule" id="PRU00708"/>
    </source>
</evidence>
<dbReference type="PANTHER" id="PTHR47874:SF1">
    <property type="entry name" value="OS05G0407900 PROTEIN"/>
    <property type="match status" value="1"/>
</dbReference>
<comment type="similarity">
    <text evidence="1">Belongs to the PPR family. P subfamily.</text>
</comment>
<keyword evidence="2" id="KW-0677">Repeat</keyword>
<dbReference type="GO" id="GO:0003729">
    <property type="term" value="F:mRNA binding"/>
    <property type="evidence" value="ECO:0007669"/>
    <property type="project" value="InterPro"/>
</dbReference>
<reference evidence="5" key="2">
    <citation type="journal article" date="2024" name="Plant">
        <title>Genomic evolution and insights into agronomic trait innovations of Sesamum species.</title>
        <authorList>
            <person name="Miao H."/>
            <person name="Wang L."/>
            <person name="Qu L."/>
            <person name="Liu H."/>
            <person name="Sun Y."/>
            <person name="Le M."/>
            <person name="Wang Q."/>
            <person name="Wei S."/>
            <person name="Zheng Y."/>
            <person name="Lin W."/>
            <person name="Duan Y."/>
            <person name="Cao H."/>
            <person name="Xiong S."/>
            <person name="Wang X."/>
            <person name="Wei L."/>
            <person name="Li C."/>
            <person name="Ma Q."/>
            <person name="Ju M."/>
            <person name="Zhao R."/>
            <person name="Li G."/>
            <person name="Mu C."/>
            <person name="Tian Q."/>
            <person name="Mei H."/>
            <person name="Zhang T."/>
            <person name="Gao T."/>
            <person name="Zhang H."/>
        </authorList>
    </citation>
    <scope>NUCLEOTIDE SEQUENCE</scope>
    <source>
        <strain evidence="5">KEN8</strain>
    </source>
</reference>
<dbReference type="NCBIfam" id="TIGR00756">
    <property type="entry name" value="PPR"/>
    <property type="match status" value="1"/>
</dbReference>
<dbReference type="PROSITE" id="PS51375">
    <property type="entry name" value="PPR"/>
    <property type="match status" value="1"/>
</dbReference>